<dbReference type="SUPFAM" id="SSF69593">
    <property type="entry name" value="Glycerol-3-phosphate (1)-acyltransferase"/>
    <property type="match status" value="1"/>
</dbReference>
<dbReference type="CDD" id="cd07989">
    <property type="entry name" value="LPLAT_AGPAT-like"/>
    <property type="match status" value="1"/>
</dbReference>
<evidence type="ECO:0000313" key="8">
    <source>
        <dbReference type="Proteomes" id="UP000192920"/>
    </source>
</evidence>
<evidence type="ECO:0000256" key="1">
    <source>
        <dbReference type="ARBA" id="ARBA00005189"/>
    </source>
</evidence>
<dbReference type="GO" id="GO:0006654">
    <property type="term" value="P:phosphatidic acid biosynthetic process"/>
    <property type="evidence" value="ECO:0007669"/>
    <property type="project" value="TreeGrafter"/>
</dbReference>
<dbReference type="Proteomes" id="UP000192920">
    <property type="component" value="Unassembled WGS sequence"/>
</dbReference>
<protein>
    <submittedName>
        <fullName evidence="7">Lyso-ornithine lipid acyltransferase</fullName>
    </submittedName>
</protein>
<comment type="pathway">
    <text evidence="1">Lipid metabolism.</text>
</comment>
<evidence type="ECO:0000313" key="7">
    <source>
        <dbReference type="EMBL" id="SMF00861.1"/>
    </source>
</evidence>
<accession>A0A1Y6BER0</accession>
<keyword evidence="2" id="KW-0444">Lipid biosynthesis</keyword>
<proteinExistence type="predicted"/>
<dbReference type="SMART" id="SM00563">
    <property type="entry name" value="PlsC"/>
    <property type="match status" value="1"/>
</dbReference>
<dbReference type="InterPro" id="IPR002123">
    <property type="entry name" value="Plipid/glycerol_acylTrfase"/>
</dbReference>
<dbReference type="STRING" id="1123014.SAMN02745746_00673"/>
<organism evidence="7 8">
    <name type="scientific">Pseudogulbenkiania subflava DSM 22618</name>
    <dbReference type="NCBI Taxonomy" id="1123014"/>
    <lineage>
        <taxon>Bacteria</taxon>
        <taxon>Pseudomonadati</taxon>
        <taxon>Pseudomonadota</taxon>
        <taxon>Betaproteobacteria</taxon>
        <taxon>Neisseriales</taxon>
        <taxon>Chromobacteriaceae</taxon>
        <taxon>Pseudogulbenkiania</taxon>
    </lineage>
</organism>
<dbReference type="PANTHER" id="PTHR10434:SF64">
    <property type="entry name" value="1-ACYL-SN-GLYCEROL-3-PHOSPHATE ACYLTRANSFERASE-RELATED"/>
    <property type="match status" value="1"/>
</dbReference>
<gene>
    <name evidence="7" type="ORF">SAMN02745746_00673</name>
</gene>
<sequence length="274" mass="30123">MRPTRPTSLPTRCFRLARMGWHIAIGLVIVATRFPRLAYAERAVVTQRWSRQLLKILGITVEVAGDSPGFYPNNTLLVANHVSWLDIFVLNSATVSRFVAKQEIRRWPVAGWLVASAGTVFIDRNSRRDASRVNQHLARALENGGCMAVFPEATTSDGSVLLPFKPSLFESVRQSRGTVQPVALNYRTPHDTPCTAAAYAGDTTFMQSLRMILATPAIRVELRYGSRISADGANGSEPTRFQLAEAARDEIVRGLRITPARPDTAARTPADPPA</sequence>
<dbReference type="RefSeq" id="WP_085275029.1">
    <property type="nucleotide sequence ID" value="NZ_FXAG01000003.1"/>
</dbReference>
<evidence type="ECO:0000256" key="4">
    <source>
        <dbReference type="ARBA" id="ARBA00023098"/>
    </source>
</evidence>
<evidence type="ECO:0000256" key="5">
    <source>
        <dbReference type="ARBA" id="ARBA00023315"/>
    </source>
</evidence>
<evidence type="ECO:0000256" key="2">
    <source>
        <dbReference type="ARBA" id="ARBA00022516"/>
    </source>
</evidence>
<dbReference type="PANTHER" id="PTHR10434">
    <property type="entry name" value="1-ACYL-SN-GLYCEROL-3-PHOSPHATE ACYLTRANSFERASE"/>
    <property type="match status" value="1"/>
</dbReference>
<dbReference type="GO" id="GO:0003841">
    <property type="term" value="F:1-acylglycerol-3-phosphate O-acyltransferase activity"/>
    <property type="evidence" value="ECO:0007669"/>
    <property type="project" value="TreeGrafter"/>
</dbReference>
<keyword evidence="8" id="KW-1185">Reference proteome</keyword>
<evidence type="ECO:0000259" key="6">
    <source>
        <dbReference type="SMART" id="SM00563"/>
    </source>
</evidence>
<keyword evidence="4" id="KW-0443">Lipid metabolism</keyword>
<dbReference type="EMBL" id="FXAG01000003">
    <property type="protein sequence ID" value="SMF00861.1"/>
    <property type="molecule type" value="Genomic_DNA"/>
</dbReference>
<evidence type="ECO:0000256" key="3">
    <source>
        <dbReference type="ARBA" id="ARBA00022679"/>
    </source>
</evidence>
<reference evidence="8" key="1">
    <citation type="submission" date="2017-04" db="EMBL/GenBank/DDBJ databases">
        <authorList>
            <person name="Varghese N."/>
            <person name="Submissions S."/>
        </authorList>
    </citation>
    <scope>NUCLEOTIDE SEQUENCE [LARGE SCALE GENOMIC DNA]</scope>
    <source>
        <strain evidence="8">DSM 22618</strain>
    </source>
</reference>
<keyword evidence="5 7" id="KW-0012">Acyltransferase</keyword>
<dbReference type="AlphaFoldDB" id="A0A1Y6BER0"/>
<feature type="domain" description="Phospholipid/glycerol acyltransferase" evidence="6">
    <location>
        <begin position="75"/>
        <end position="187"/>
    </location>
</feature>
<dbReference type="Pfam" id="PF01553">
    <property type="entry name" value="Acyltransferase"/>
    <property type="match status" value="1"/>
</dbReference>
<keyword evidence="3 7" id="KW-0808">Transferase</keyword>
<name>A0A1Y6BER0_9NEIS</name>